<reference evidence="2 3" key="1">
    <citation type="submission" date="2019-02" db="EMBL/GenBank/DDBJ databases">
        <authorList>
            <person name="Lehtovirta-Morley E L."/>
        </authorList>
    </citation>
    <scope>NUCLEOTIDE SEQUENCE [LARGE SCALE GENOMIC DNA]</scope>
    <source>
        <strain evidence="2">NFRAN1</strain>
    </source>
</reference>
<organism evidence="2 3">
    <name type="scientific">Candidatus Nitrosocosmicus franklandianus</name>
    <dbReference type="NCBI Taxonomy" id="1798806"/>
    <lineage>
        <taxon>Archaea</taxon>
        <taxon>Nitrososphaerota</taxon>
        <taxon>Nitrososphaeria</taxon>
        <taxon>Nitrososphaerales</taxon>
        <taxon>Nitrososphaeraceae</taxon>
        <taxon>Candidatus Nitrosocosmicus</taxon>
    </lineage>
</organism>
<sequence>MLTTLKNHKSIVMLSAALFTITVLFSGIYTFNGINAQSLEKLTINFNTLTFGPSTSNPLNQVYSLVDYQIKDLSLLGTTINGEMKVYAPNGTLIKTSAYSNGFTPTDESGTVQFRTAIPDQSLTNVLVNVTFTDLNRTQPISNTISSGVAVTP</sequence>
<keyword evidence="1" id="KW-1133">Transmembrane helix</keyword>
<keyword evidence="1" id="KW-0472">Membrane</keyword>
<dbReference type="RefSeq" id="WP_134483717.1">
    <property type="nucleotide sequence ID" value="NZ_LR216287.1"/>
</dbReference>
<evidence type="ECO:0000256" key="1">
    <source>
        <dbReference type="SAM" id="Phobius"/>
    </source>
</evidence>
<keyword evidence="1" id="KW-0812">Transmembrane</keyword>
<proteinExistence type="predicted"/>
<dbReference type="GeneID" id="39420762"/>
<feature type="transmembrane region" description="Helical" evidence="1">
    <location>
        <begin position="12"/>
        <end position="31"/>
    </location>
</feature>
<dbReference type="EMBL" id="LR216287">
    <property type="protein sequence ID" value="VFJ13726.1"/>
    <property type="molecule type" value="Genomic_DNA"/>
</dbReference>
<dbReference type="OrthoDB" id="9917at2157"/>
<dbReference type="KEGG" id="nfn:NFRAN_1404"/>
<evidence type="ECO:0000313" key="3">
    <source>
        <dbReference type="Proteomes" id="UP000294299"/>
    </source>
</evidence>
<name>A0A484I9E1_9ARCH</name>
<protein>
    <submittedName>
        <fullName evidence="2">Uncharacterized protein</fullName>
    </submittedName>
</protein>
<dbReference type="Proteomes" id="UP000294299">
    <property type="component" value="Chromosome NFRAN"/>
</dbReference>
<gene>
    <name evidence="2" type="ORF">NFRAN_1404</name>
</gene>
<dbReference type="AlphaFoldDB" id="A0A484I9E1"/>
<evidence type="ECO:0000313" key="2">
    <source>
        <dbReference type="EMBL" id="VFJ13726.1"/>
    </source>
</evidence>
<keyword evidence="3" id="KW-1185">Reference proteome</keyword>
<accession>A0A484I9E1</accession>